<dbReference type="AlphaFoldDB" id="A0A1E5ULK2"/>
<dbReference type="Gene3D" id="3.80.10.10">
    <property type="entry name" value="Ribonuclease Inhibitor"/>
    <property type="match status" value="1"/>
</dbReference>
<evidence type="ECO:0000256" key="1">
    <source>
        <dbReference type="ARBA" id="ARBA00022737"/>
    </source>
</evidence>
<keyword evidence="1" id="KW-0677">Repeat</keyword>
<comment type="caution">
    <text evidence="3">The sequence shown here is derived from an EMBL/GenBank/DDBJ whole genome shotgun (WGS) entry which is preliminary data.</text>
</comment>
<proteinExistence type="predicted"/>
<keyword evidence="4" id="KW-1185">Reference proteome</keyword>
<accession>A0A1E5ULK2</accession>
<protein>
    <recommendedName>
        <fullName evidence="2">Disease resistance R13L4/SHOC-2-like LRR domain-containing protein</fullName>
    </recommendedName>
</protein>
<dbReference type="Pfam" id="PF23598">
    <property type="entry name" value="LRR_14"/>
    <property type="match status" value="1"/>
</dbReference>
<dbReference type="SUPFAM" id="SSF52047">
    <property type="entry name" value="RNI-like"/>
    <property type="match status" value="1"/>
</dbReference>
<dbReference type="OrthoDB" id="692089at2759"/>
<evidence type="ECO:0000313" key="4">
    <source>
        <dbReference type="Proteomes" id="UP000095767"/>
    </source>
</evidence>
<dbReference type="InterPro" id="IPR055414">
    <property type="entry name" value="LRR_R13L4/SHOC2-like"/>
</dbReference>
<organism evidence="3 4">
    <name type="scientific">Dichanthelium oligosanthes</name>
    <dbReference type="NCBI Taxonomy" id="888268"/>
    <lineage>
        <taxon>Eukaryota</taxon>
        <taxon>Viridiplantae</taxon>
        <taxon>Streptophyta</taxon>
        <taxon>Embryophyta</taxon>
        <taxon>Tracheophyta</taxon>
        <taxon>Spermatophyta</taxon>
        <taxon>Magnoliopsida</taxon>
        <taxon>Liliopsida</taxon>
        <taxon>Poales</taxon>
        <taxon>Poaceae</taxon>
        <taxon>PACMAD clade</taxon>
        <taxon>Panicoideae</taxon>
        <taxon>Panicodae</taxon>
        <taxon>Paniceae</taxon>
        <taxon>Dichantheliinae</taxon>
        <taxon>Dichanthelium</taxon>
    </lineage>
</organism>
<feature type="non-terminal residue" evidence="3">
    <location>
        <position position="1"/>
    </location>
</feature>
<dbReference type="EMBL" id="LWDX02072430">
    <property type="protein sequence ID" value="OEL13737.1"/>
    <property type="molecule type" value="Genomic_DNA"/>
</dbReference>
<evidence type="ECO:0000313" key="3">
    <source>
        <dbReference type="EMBL" id="OEL13737.1"/>
    </source>
</evidence>
<feature type="domain" description="Disease resistance R13L4/SHOC-2-like LRR" evidence="2">
    <location>
        <begin position="1"/>
        <end position="200"/>
    </location>
</feature>
<sequence>LVASLGKLHRIQSLIVVNWGDVEADLEGSVESLSNLSSLTIHRIKSLPTWISPASLVLLSYLEITVVQVRREDIQVLGKLQALRYLEVYVSDNKQVPERFMVNPDAFPCVIICKFYCFTVVPSAFPPGAMPRLEEFRFRIQLEYFSGGEFALDDLALGHLPSLQSVYVDLYGTSNGNEELTRKVREKLRHEADVHPNHPRPVAHIL</sequence>
<reference evidence="3 4" key="1">
    <citation type="submission" date="2016-09" db="EMBL/GenBank/DDBJ databases">
        <title>The draft genome of Dichanthelium oligosanthes: A C3 panicoid grass species.</title>
        <authorList>
            <person name="Studer A.J."/>
            <person name="Schnable J.C."/>
            <person name="Brutnell T.P."/>
        </authorList>
    </citation>
    <scope>NUCLEOTIDE SEQUENCE [LARGE SCALE GENOMIC DNA]</scope>
    <source>
        <strain evidence="4">cv. Kellogg 1175</strain>
        <tissue evidence="3">Leaf</tissue>
    </source>
</reference>
<gene>
    <name evidence="3" type="ORF">BAE44_0025244</name>
</gene>
<dbReference type="Proteomes" id="UP000095767">
    <property type="component" value="Unassembled WGS sequence"/>
</dbReference>
<name>A0A1E5ULK2_9POAL</name>
<evidence type="ECO:0000259" key="2">
    <source>
        <dbReference type="Pfam" id="PF23598"/>
    </source>
</evidence>
<dbReference type="InterPro" id="IPR032675">
    <property type="entry name" value="LRR_dom_sf"/>
</dbReference>